<dbReference type="Proteomes" id="UP000030361">
    <property type="component" value="Chromosome"/>
</dbReference>
<dbReference type="eggNOG" id="COG0607">
    <property type="taxonomic scope" value="Bacteria"/>
</dbReference>
<evidence type="ECO:0000256" key="7">
    <source>
        <dbReference type="ARBA" id="ARBA00023284"/>
    </source>
</evidence>
<dbReference type="InterPro" id="IPR004099">
    <property type="entry name" value="Pyr_nucl-diS_OxRdtase_dimer"/>
</dbReference>
<evidence type="ECO:0000259" key="9">
    <source>
        <dbReference type="Pfam" id="PF07992"/>
    </source>
</evidence>
<gene>
    <name evidence="10" type="ORF">PL11_005870</name>
</gene>
<dbReference type="AlphaFoldDB" id="A0A1S6QIS2"/>
<keyword evidence="3" id="KW-0285">Flavoprotein</keyword>
<keyword evidence="4" id="KW-0274">FAD</keyword>
<reference evidence="10 11" key="1">
    <citation type="journal article" date="2015" name="Genome Announc.">
        <title>Genome Sequence of Lactobacillus curieae CCTCC M 2011381T, a Novel Producer of Gamma-aminobutyric Acid.</title>
        <authorList>
            <person name="Wang Y."/>
            <person name="Wang Y."/>
            <person name="Lang C."/>
            <person name="Wei D."/>
            <person name="Xu P."/>
            <person name="Xie J."/>
        </authorList>
    </citation>
    <scope>NUCLEOTIDE SEQUENCE [LARGE SCALE GENOMIC DNA]</scope>
    <source>
        <strain evidence="10 11">CCTCC M 2011381</strain>
    </source>
</reference>
<comment type="cofactor">
    <cofactor evidence="1">
        <name>FAD</name>
        <dbReference type="ChEBI" id="CHEBI:57692"/>
    </cofactor>
</comment>
<evidence type="ECO:0000313" key="11">
    <source>
        <dbReference type="Proteomes" id="UP000030361"/>
    </source>
</evidence>
<evidence type="ECO:0000256" key="3">
    <source>
        <dbReference type="ARBA" id="ARBA00022630"/>
    </source>
</evidence>
<dbReference type="EMBL" id="CP018906">
    <property type="protein sequence ID" value="AQW21493.1"/>
    <property type="molecule type" value="Genomic_DNA"/>
</dbReference>
<dbReference type="InterPro" id="IPR036188">
    <property type="entry name" value="FAD/NAD-bd_sf"/>
</dbReference>
<dbReference type="Pfam" id="PF02852">
    <property type="entry name" value="Pyr_redox_dim"/>
    <property type="match status" value="1"/>
</dbReference>
<dbReference type="SUPFAM" id="SSF51905">
    <property type="entry name" value="FAD/NAD(P)-binding domain"/>
    <property type="match status" value="2"/>
</dbReference>
<evidence type="ECO:0000256" key="6">
    <source>
        <dbReference type="ARBA" id="ARBA00023097"/>
    </source>
</evidence>
<dbReference type="Gene3D" id="3.40.250.10">
    <property type="entry name" value="Rhodanese-like domain"/>
    <property type="match status" value="1"/>
</dbReference>
<keyword evidence="11" id="KW-1185">Reference proteome</keyword>
<dbReference type="GO" id="GO:0016491">
    <property type="term" value="F:oxidoreductase activity"/>
    <property type="evidence" value="ECO:0007669"/>
    <property type="project" value="UniProtKB-KW"/>
</dbReference>
<proteinExistence type="inferred from homology"/>
<keyword evidence="5" id="KW-0560">Oxidoreductase</keyword>
<dbReference type="PRINTS" id="PR00411">
    <property type="entry name" value="PNDRDTASEI"/>
</dbReference>
<dbReference type="InterPro" id="IPR036873">
    <property type="entry name" value="Rhodanese-like_dom_sf"/>
</dbReference>
<comment type="similarity">
    <text evidence="2">Belongs to the class-III pyridine nucleotide-disulfide oxidoreductase family.</text>
</comment>
<evidence type="ECO:0000256" key="1">
    <source>
        <dbReference type="ARBA" id="ARBA00001974"/>
    </source>
</evidence>
<dbReference type="SUPFAM" id="SSF52821">
    <property type="entry name" value="Rhodanese/Cell cycle control phosphatase"/>
    <property type="match status" value="1"/>
</dbReference>
<dbReference type="PANTHER" id="PTHR43429:SF1">
    <property type="entry name" value="NAD(P)H SULFUR OXIDOREDUCTASE (COA-DEPENDENT)"/>
    <property type="match status" value="1"/>
</dbReference>
<evidence type="ECO:0000256" key="2">
    <source>
        <dbReference type="ARBA" id="ARBA00009130"/>
    </source>
</evidence>
<dbReference type="PANTHER" id="PTHR43429">
    <property type="entry name" value="PYRIDINE NUCLEOTIDE-DISULFIDE OXIDOREDUCTASE DOMAIN-CONTAINING"/>
    <property type="match status" value="1"/>
</dbReference>
<dbReference type="RefSeq" id="WP_035167967.1">
    <property type="nucleotide sequence ID" value="NZ_CP018906.1"/>
</dbReference>
<dbReference type="Pfam" id="PF07992">
    <property type="entry name" value="Pyr_redox_2"/>
    <property type="match status" value="1"/>
</dbReference>
<accession>A0A1S6QIS2</accession>
<dbReference type="PRINTS" id="PR00368">
    <property type="entry name" value="FADPNR"/>
</dbReference>
<dbReference type="InterPro" id="IPR023753">
    <property type="entry name" value="FAD/NAD-binding_dom"/>
</dbReference>
<dbReference type="InterPro" id="IPR050260">
    <property type="entry name" value="FAD-bd_OxRdtase"/>
</dbReference>
<dbReference type="OrthoDB" id="9802028at2"/>
<evidence type="ECO:0000256" key="5">
    <source>
        <dbReference type="ARBA" id="ARBA00023002"/>
    </source>
</evidence>
<dbReference type="Gene3D" id="3.50.50.60">
    <property type="entry name" value="FAD/NAD(P)-binding domain"/>
    <property type="match status" value="2"/>
</dbReference>
<feature type="domain" description="FAD/NAD(P)-binding" evidence="9">
    <location>
        <begin position="1"/>
        <end position="287"/>
    </location>
</feature>
<keyword evidence="6" id="KW-0558">Oxidation</keyword>
<protein>
    <submittedName>
        <fullName evidence="10">Pyridine nucleotide-disulfide oxidoreductase</fullName>
    </submittedName>
</protein>
<evidence type="ECO:0000256" key="4">
    <source>
        <dbReference type="ARBA" id="ARBA00022827"/>
    </source>
</evidence>
<feature type="domain" description="Pyridine nucleotide-disulphide oxidoreductase dimerisation" evidence="8">
    <location>
        <begin position="330"/>
        <end position="432"/>
    </location>
</feature>
<keyword evidence="7" id="KW-0676">Redox-active center</keyword>
<dbReference type="InterPro" id="IPR016156">
    <property type="entry name" value="FAD/NAD-linked_Rdtase_dimer_sf"/>
</dbReference>
<sequence length="537" mass="58347">MKYIVIGGIAGGPSFATRLSRIDENAEIIILEKGSAISVASCAIPYYLSGVIKNRDDLVERTPEILKQKNNIDVRLHNEVNQINPADKTLTITNLADGEQYTESYDRLVLATGASPTFPNIPGIKDAPNAFILRSISQADKIKDFIDQNHPQSVIVVGAGTIGIELAEAFKELGLDVSIVEQSGQVAAPFDSEITDIIKEHLEQKGIHLYLNQTVASIADGGHTVNYADGTAHTTDMVFLGTGVKPNSEIAKAAGISTTPDGHIPVDDRLATNVEDIYAIGDVIETTSLIDHQPIASLLSSAANRQGHLLADILNGEPFRYHGFIGAGATKIFDLTASFVGYTEQALIQKGVTNYKTVFITPYDHAYFYPDADRVNFKLIFEDGTGKILGGQAVGRNGIDKRISQLSVAITGNLSVFDLPALEIPYSPPYSSTRDILNIAGYVAINQLTNKFNSIKLTDIPVEDYDHAVFLDIREDDKKMTGTITPTIHIPLSELRNRINEVPTKKKVYITFRKGLGPYNASRILAGNGINAIIIEE</sequence>
<organism evidence="10 11">
    <name type="scientific">Lentilactobacillus curieae</name>
    <dbReference type="NCBI Taxonomy" id="1138822"/>
    <lineage>
        <taxon>Bacteria</taxon>
        <taxon>Bacillati</taxon>
        <taxon>Bacillota</taxon>
        <taxon>Bacilli</taxon>
        <taxon>Lactobacillales</taxon>
        <taxon>Lactobacillaceae</taxon>
        <taxon>Lentilactobacillus</taxon>
    </lineage>
</organism>
<evidence type="ECO:0000259" key="8">
    <source>
        <dbReference type="Pfam" id="PF02852"/>
    </source>
</evidence>
<dbReference type="SUPFAM" id="SSF55424">
    <property type="entry name" value="FAD/NAD-linked reductases, dimerisation (C-terminal) domain"/>
    <property type="match status" value="1"/>
</dbReference>
<evidence type="ECO:0000313" key="10">
    <source>
        <dbReference type="EMBL" id="AQW21493.1"/>
    </source>
</evidence>
<dbReference type="KEGG" id="lcu:PL11_005870"/>
<dbReference type="eggNOG" id="COG0446">
    <property type="taxonomic scope" value="Bacteria"/>
</dbReference>
<name>A0A1S6QIS2_9LACO</name>